<dbReference type="EMBL" id="JBHLYQ010000329">
    <property type="protein sequence ID" value="MFC0083197.1"/>
    <property type="molecule type" value="Genomic_DNA"/>
</dbReference>
<gene>
    <name evidence="9" type="ORF">ACFFRE_13775</name>
</gene>
<feature type="non-terminal residue" evidence="9">
    <location>
        <position position="178"/>
    </location>
</feature>
<reference evidence="9 10" key="1">
    <citation type="submission" date="2024-09" db="EMBL/GenBank/DDBJ databases">
        <authorList>
            <person name="Sun Q."/>
            <person name="Mori K."/>
        </authorList>
    </citation>
    <scope>NUCLEOTIDE SEQUENCE [LARGE SCALE GENOMIC DNA]</scope>
    <source>
        <strain evidence="9 10">JCM 15389</strain>
    </source>
</reference>
<sequence length="178" mass="19163">MCGRLALSTPPRWLAAWVAAHLDEPETAGGLAPRPMGRPGELVPVVLAEEDRRVLRAAWWGLPRTGPGQGSSRRLINARAETLLERPTFRPLMAEGRCLVLADAFFEWTGPSGTRRPLRVQRSDGTPLALAGLACPRPEGLAVAVVTVAAGPDLASIHDRMPVPLAPADWPRWLAPVP</sequence>
<dbReference type="GO" id="GO:0016787">
    <property type="term" value="F:hydrolase activity"/>
    <property type="evidence" value="ECO:0007669"/>
    <property type="project" value="UniProtKB-KW"/>
</dbReference>
<evidence type="ECO:0000313" key="10">
    <source>
        <dbReference type="Proteomes" id="UP001589788"/>
    </source>
</evidence>
<keyword evidence="4 8" id="KW-0378">Hydrolase</keyword>
<comment type="similarity">
    <text evidence="1 8">Belongs to the SOS response-associated peptidase family.</text>
</comment>
<evidence type="ECO:0000256" key="2">
    <source>
        <dbReference type="ARBA" id="ARBA00022670"/>
    </source>
</evidence>
<keyword evidence="5" id="KW-0190">Covalent protein-DNA linkage</keyword>
<dbReference type="PANTHER" id="PTHR13604:SF0">
    <property type="entry name" value="ABASIC SITE PROCESSING PROTEIN HMCES"/>
    <property type="match status" value="1"/>
</dbReference>
<evidence type="ECO:0000256" key="1">
    <source>
        <dbReference type="ARBA" id="ARBA00008136"/>
    </source>
</evidence>
<evidence type="ECO:0000256" key="5">
    <source>
        <dbReference type="ARBA" id="ARBA00023124"/>
    </source>
</evidence>
<accession>A0ABV6C667</accession>
<name>A0ABV6C667_9ACTN</name>
<organism evidence="9 10">
    <name type="scientific">Aciditerrimonas ferrireducens</name>
    <dbReference type="NCBI Taxonomy" id="667306"/>
    <lineage>
        <taxon>Bacteria</taxon>
        <taxon>Bacillati</taxon>
        <taxon>Actinomycetota</taxon>
        <taxon>Acidimicrobiia</taxon>
        <taxon>Acidimicrobiales</taxon>
        <taxon>Acidimicrobiaceae</taxon>
        <taxon>Aciditerrimonas</taxon>
    </lineage>
</organism>
<dbReference type="EC" id="3.4.-.-" evidence="8"/>
<protein>
    <recommendedName>
        <fullName evidence="8">Abasic site processing protein</fullName>
        <ecNumber evidence="8">3.4.-.-</ecNumber>
    </recommendedName>
</protein>
<dbReference type="Gene3D" id="3.90.1680.10">
    <property type="entry name" value="SOS response associated peptidase-like"/>
    <property type="match status" value="1"/>
</dbReference>
<dbReference type="InterPro" id="IPR003738">
    <property type="entry name" value="SRAP"/>
</dbReference>
<keyword evidence="3" id="KW-0227">DNA damage</keyword>
<comment type="caution">
    <text evidence="9">The sequence shown here is derived from an EMBL/GenBank/DDBJ whole genome shotgun (WGS) entry which is preliminary data.</text>
</comment>
<evidence type="ECO:0000256" key="6">
    <source>
        <dbReference type="ARBA" id="ARBA00023125"/>
    </source>
</evidence>
<dbReference type="InterPro" id="IPR036590">
    <property type="entry name" value="SRAP-like"/>
</dbReference>
<evidence type="ECO:0000313" key="9">
    <source>
        <dbReference type="EMBL" id="MFC0083197.1"/>
    </source>
</evidence>
<dbReference type="Pfam" id="PF02586">
    <property type="entry name" value="SRAP"/>
    <property type="match status" value="1"/>
</dbReference>
<keyword evidence="10" id="KW-1185">Reference proteome</keyword>
<evidence type="ECO:0000256" key="7">
    <source>
        <dbReference type="ARBA" id="ARBA00023239"/>
    </source>
</evidence>
<evidence type="ECO:0000256" key="4">
    <source>
        <dbReference type="ARBA" id="ARBA00022801"/>
    </source>
</evidence>
<dbReference type="SUPFAM" id="SSF143081">
    <property type="entry name" value="BB1717-like"/>
    <property type="match status" value="1"/>
</dbReference>
<evidence type="ECO:0000256" key="3">
    <source>
        <dbReference type="ARBA" id="ARBA00022763"/>
    </source>
</evidence>
<keyword evidence="7" id="KW-0456">Lyase</keyword>
<proteinExistence type="inferred from homology"/>
<evidence type="ECO:0000256" key="8">
    <source>
        <dbReference type="RuleBase" id="RU364100"/>
    </source>
</evidence>
<dbReference type="PANTHER" id="PTHR13604">
    <property type="entry name" value="DC12-RELATED"/>
    <property type="match status" value="1"/>
</dbReference>
<dbReference type="RefSeq" id="WP_377790943.1">
    <property type="nucleotide sequence ID" value="NZ_JBHLYQ010000329.1"/>
</dbReference>
<keyword evidence="6" id="KW-0238">DNA-binding</keyword>
<dbReference type="Proteomes" id="UP001589788">
    <property type="component" value="Unassembled WGS sequence"/>
</dbReference>
<keyword evidence="2 8" id="KW-0645">Protease</keyword>